<accession>A0A383E1Z7</accession>
<dbReference type="EMBL" id="UINC01221699">
    <property type="protein sequence ID" value="SVE50138.1"/>
    <property type="molecule type" value="Genomic_DNA"/>
</dbReference>
<sequence>MKKTARQFQIILSLTESSRTPSTG</sequence>
<protein>
    <submittedName>
        <fullName evidence="1">Uncharacterized protein</fullName>
    </submittedName>
</protein>
<proteinExistence type="predicted"/>
<dbReference type="AlphaFoldDB" id="A0A383E1Z7"/>
<evidence type="ECO:0000313" key="1">
    <source>
        <dbReference type="EMBL" id="SVE50138.1"/>
    </source>
</evidence>
<reference evidence="1" key="1">
    <citation type="submission" date="2018-05" db="EMBL/GenBank/DDBJ databases">
        <authorList>
            <person name="Lanie J.A."/>
            <person name="Ng W.-L."/>
            <person name="Kazmierczak K.M."/>
            <person name="Andrzejewski T.M."/>
            <person name="Davidsen T.M."/>
            <person name="Wayne K.J."/>
            <person name="Tettelin H."/>
            <person name="Glass J.I."/>
            <person name="Rusch D."/>
            <person name="Podicherti R."/>
            <person name="Tsui H.-C.T."/>
            <person name="Winkler M.E."/>
        </authorList>
    </citation>
    <scope>NUCLEOTIDE SEQUENCE</scope>
</reference>
<organism evidence="1">
    <name type="scientific">marine metagenome</name>
    <dbReference type="NCBI Taxonomy" id="408172"/>
    <lineage>
        <taxon>unclassified sequences</taxon>
        <taxon>metagenomes</taxon>
        <taxon>ecological metagenomes</taxon>
    </lineage>
</organism>
<gene>
    <name evidence="1" type="ORF">METZ01_LOCUS502992</name>
</gene>
<name>A0A383E1Z7_9ZZZZ</name>
<feature type="non-terminal residue" evidence="1">
    <location>
        <position position="24"/>
    </location>
</feature>